<keyword evidence="2" id="KW-0560">Oxidoreductase</keyword>
<dbReference type="InterPro" id="IPR020904">
    <property type="entry name" value="Sc_DH/Rdtase_CS"/>
</dbReference>
<name>A0A6I6G5X1_9BACT</name>
<proteinExistence type="inferred from homology"/>
<gene>
    <name evidence="4" type="ORF">GLV81_00565</name>
</gene>
<dbReference type="InterPro" id="IPR036291">
    <property type="entry name" value="NAD(P)-bd_dom_sf"/>
</dbReference>
<reference evidence="4 5" key="1">
    <citation type="submission" date="2019-11" db="EMBL/GenBank/DDBJ databases">
        <authorList>
            <person name="Im W.T."/>
        </authorList>
    </citation>
    <scope>NUCLEOTIDE SEQUENCE [LARGE SCALE GENOMIC DNA]</scope>
    <source>
        <strain evidence="4 5">SB-02</strain>
    </source>
</reference>
<dbReference type="Proteomes" id="UP000426027">
    <property type="component" value="Chromosome"/>
</dbReference>
<comment type="similarity">
    <text evidence="1 3">Belongs to the short-chain dehydrogenases/reductases (SDR) family.</text>
</comment>
<dbReference type="PANTHER" id="PTHR42901:SF1">
    <property type="entry name" value="ALCOHOL DEHYDROGENASE"/>
    <property type="match status" value="1"/>
</dbReference>
<dbReference type="PANTHER" id="PTHR42901">
    <property type="entry name" value="ALCOHOL DEHYDROGENASE"/>
    <property type="match status" value="1"/>
</dbReference>
<dbReference type="KEGG" id="fls:GLV81_00565"/>
<evidence type="ECO:0000256" key="3">
    <source>
        <dbReference type="RuleBase" id="RU000363"/>
    </source>
</evidence>
<dbReference type="RefSeq" id="WP_157475922.1">
    <property type="nucleotide sequence ID" value="NZ_CP046566.1"/>
</dbReference>
<dbReference type="PROSITE" id="PS00061">
    <property type="entry name" value="ADH_SHORT"/>
    <property type="match status" value="1"/>
</dbReference>
<evidence type="ECO:0000313" key="5">
    <source>
        <dbReference type="Proteomes" id="UP000426027"/>
    </source>
</evidence>
<sequence length="235" mass="25092">MIILITGASRGIGFAIAEQFAAASEPNLLVLVSKQAEPLANAADTLRSRYPAQTIVHYACNLADAQAVQALGDWLPAHVGIPDVLVNNAGYFLPGSIHNEPAGTLEEMLQVNLLSAYHLTRALLPGMMDRKSGHIFNMCSIASLQAYSNGGSYSISKFALLGFGQNLREEMKPFGIKVTNIMPGAVWTDSWAGSGVSPDRIMEANDIAKLVVTASQLSPQACLEDLVIRPQLGDL</sequence>
<dbReference type="EMBL" id="CP046566">
    <property type="protein sequence ID" value="QGW26793.1"/>
    <property type="molecule type" value="Genomic_DNA"/>
</dbReference>
<keyword evidence="5" id="KW-1185">Reference proteome</keyword>
<dbReference type="SUPFAM" id="SSF51735">
    <property type="entry name" value="NAD(P)-binding Rossmann-fold domains"/>
    <property type="match status" value="1"/>
</dbReference>
<protein>
    <submittedName>
        <fullName evidence="4">SDR family NAD(P)-dependent oxidoreductase</fullName>
    </submittedName>
</protein>
<dbReference type="Pfam" id="PF00106">
    <property type="entry name" value="adh_short"/>
    <property type="match status" value="1"/>
</dbReference>
<evidence type="ECO:0000313" key="4">
    <source>
        <dbReference type="EMBL" id="QGW26793.1"/>
    </source>
</evidence>
<dbReference type="PRINTS" id="PR00080">
    <property type="entry name" value="SDRFAMILY"/>
</dbReference>
<dbReference type="CDD" id="cd05233">
    <property type="entry name" value="SDR_c"/>
    <property type="match status" value="1"/>
</dbReference>
<accession>A0A6I6G5X1</accession>
<evidence type="ECO:0000256" key="1">
    <source>
        <dbReference type="ARBA" id="ARBA00006484"/>
    </source>
</evidence>
<organism evidence="4 5">
    <name type="scientific">Phnomibacter ginsenosidimutans</name>
    <dbReference type="NCBI Taxonomy" id="2676868"/>
    <lineage>
        <taxon>Bacteria</taxon>
        <taxon>Pseudomonadati</taxon>
        <taxon>Bacteroidota</taxon>
        <taxon>Chitinophagia</taxon>
        <taxon>Chitinophagales</taxon>
        <taxon>Chitinophagaceae</taxon>
        <taxon>Phnomibacter</taxon>
    </lineage>
</organism>
<dbReference type="PRINTS" id="PR00081">
    <property type="entry name" value="GDHRDH"/>
</dbReference>
<dbReference type="GO" id="GO:0016491">
    <property type="term" value="F:oxidoreductase activity"/>
    <property type="evidence" value="ECO:0007669"/>
    <property type="project" value="UniProtKB-KW"/>
</dbReference>
<dbReference type="InterPro" id="IPR002347">
    <property type="entry name" value="SDR_fam"/>
</dbReference>
<evidence type="ECO:0000256" key="2">
    <source>
        <dbReference type="ARBA" id="ARBA00023002"/>
    </source>
</evidence>
<dbReference type="Gene3D" id="3.40.50.720">
    <property type="entry name" value="NAD(P)-binding Rossmann-like Domain"/>
    <property type="match status" value="1"/>
</dbReference>
<dbReference type="AlphaFoldDB" id="A0A6I6G5X1"/>